<dbReference type="Pfam" id="PF13432">
    <property type="entry name" value="TPR_16"/>
    <property type="match status" value="2"/>
</dbReference>
<dbReference type="EMBL" id="OX365700">
    <property type="protein sequence ID" value="CAI4032464.1"/>
    <property type="molecule type" value="Genomic_DNA"/>
</dbReference>
<feature type="repeat" description="TPR" evidence="3">
    <location>
        <begin position="167"/>
        <end position="200"/>
    </location>
</feature>
<feature type="region of interest" description="Disordered" evidence="4">
    <location>
        <begin position="400"/>
        <end position="436"/>
    </location>
</feature>
<dbReference type="Pfam" id="PF13181">
    <property type="entry name" value="TPR_8"/>
    <property type="match status" value="2"/>
</dbReference>
<evidence type="ECO:0000256" key="1">
    <source>
        <dbReference type="ARBA" id="ARBA00022737"/>
    </source>
</evidence>
<evidence type="ECO:0000256" key="4">
    <source>
        <dbReference type="SAM" id="MobiDB-lite"/>
    </source>
</evidence>
<organism evidence="5 6">
    <name type="scientific">Nitrospira tepida</name>
    <dbReference type="NCBI Taxonomy" id="2973512"/>
    <lineage>
        <taxon>Bacteria</taxon>
        <taxon>Pseudomonadati</taxon>
        <taxon>Nitrospirota</taxon>
        <taxon>Nitrospiria</taxon>
        <taxon>Nitrospirales</taxon>
        <taxon>Nitrospiraceae</taxon>
        <taxon>Nitrospira</taxon>
    </lineage>
</organism>
<keyword evidence="2 3" id="KW-0802">TPR repeat</keyword>
<name>A0AA86TD75_9BACT</name>
<feature type="compositionally biased region" description="Low complexity" evidence="4">
    <location>
        <begin position="400"/>
        <end position="414"/>
    </location>
</feature>
<proteinExistence type="predicted"/>
<dbReference type="Pfam" id="PF14559">
    <property type="entry name" value="TPR_19"/>
    <property type="match status" value="1"/>
</dbReference>
<dbReference type="PANTHER" id="PTHR45586">
    <property type="entry name" value="TPR REPEAT-CONTAINING PROTEIN PA4667"/>
    <property type="match status" value="1"/>
</dbReference>
<accession>A0AA86TD75</accession>
<dbReference type="PANTHER" id="PTHR45586:SF1">
    <property type="entry name" value="LIPOPOLYSACCHARIDE ASSEMBLY PROTEIN B"/>
    <property type="match status" value="1"/>
</dbReference>
<feature type="repeat" description="TPR" evidence="3">
    <location>
        <begin position="59"/>
        <end position="92"/>
    </location>
</feature>
<keyword evidence="6" id="KW-1185">Reference proteome</keyword>
<evidence type="ECO:0000256" key="3">
    <source>
        <dbReference type="PROSITE-ProRule" id="PRU00339"/>
    </source>
</evidence>
<dbReference type="InterPro" id="IPR011990">
    <property type="entry name" value="TPR-like_helical_dom_sf"/>
</dbReference>
<feature type="region of interest" description="Disordered" evidence="4">
    <location>
        <begin position="556"/>
        <end position="576"/>
    </location>
</feature>
<dbReference type="SUPFAM" id="SSF48452">
    <property type="entry name" value="TPR-like"/>
    <property type="match status" value="2"/>
</dbReference>
<gene>
    <name evidence="5" type="ORF">DNFV4_02894</name>
</gene>
<feature type="compositionally biased region" description="Polar residues" evidence="4">
    <location>
        <begin position="558"/>
        <end position="576"/>
    </location>
</feature>
<evidence type="ECO:0000256" key="2">
    <source>
        <dbReference type="ARBA" id="ARBA00022803"/>
    </source>
</evidence>
<dbReference type="Proteomes" id="UP001179121">
    <property type="component" value="Chromosome"/>
</dbReference>
<dbReference type="PROSITE" id="PS50005">
    <property type="entry name" value="TPR"/>
    <property type="match status" value="3"/>
</dbReference>
<feature type="repeat" description="TPR" evidence="3">
    <location>
        <begin position="113"/>
        <end position="146"/>
    </location>
</feature>
<dbReference type="InterPro" id="IPR051012">
    <property type="entry name" value="CellSynth/LPSAsmb/PSIAsmb"/>
</dbReference>
<dbReference type="AlphaFoldDB" id="A0AA86TD75"/>
<evidence type="ECO:0000313" key="6">
    <source>
        <dbReference type="Proteomes" id="UP001179121"/>
    </source>
</evidence>
<reference evidence="5" key="1">
    <citation type="submission" date="2022-10" db="EMBL/GenBank/DDBJ databases">
        <authorList>
            <person name="Koch H."/>
        </authorList>
    </citation>
    <scope>NUCLEOTIDE SEQUENCE</scope>
    <source>
        <strain evidence="5">DNF</strain>
    </source>
</reference>
<evidence type="ECO:0000313" key="5">
    <source>
        <dbReference type="EMBL" id="CAI4032464.1"/>
    </source>
</evidence>
<protein>
    <submittedName>
        <fullName evidence="5">Tetratricopeptide repeat protein</fullName>
    </submittedName>
</protein>
<dbReference type="RefSeq" id="WP_289269186.1">
    <property type="nucleotide sequence ID" value="NZ_OX365700.1"/>
</dbReference>
<dbReference type="InterPro" id="IPR019734">
    <property type="entry name" value="TPR_rpt"/>
</dbReference>
<sequence length="576" mass="63203">MAADRTSILHNAQIYASKGQFDAAIGEWKKLAQDAPNDGTIYNSIGDLQLKRNAKAEAINAYLQAAKAFRDDGAPLKAIAAYKKILKIDPSRYDIYRFLGDLNAERGLLSSAVSDYLTLAKWYLKERKNREALEVYRLIIQQDPSNLDAQERVAELCLQENMQDEAIKVYLHLGRERSAQGRTAEARDAYAAVLRIDPNNREAEQFVNAEKQVTQGALKRGQAAGGEGGARGISNTAAPGDLLSEARRRMDAGQYEGAEAMLSQMLSREPGNPEICRLLARLHLKQGQLNVALNEYRFLAGSALRSQEYDLAESLIQEFLAVEPRSVALLELLGELFEEKGDGPAAAQHFGTAIAVLLDQPDPSLPSLPSELYEKVKGLDPDGPVRKKFAPLFEPNARPASQAAASHSASTPAPWDGNQTHAIGTPPPSAADPAATAEPVTVDYQAHFQLGLAFKNMGIPEEALEEFQVSAKNPSFYLDSCLMVSQCLRALKRHKEAIAQLEEAVQHPDCTGDKARLARYELGLLYKAESHVEQALQIFESIADFADARDHLEDLRHQQTAPSTQHQSSSIRLATP</sequence>
<dbReference type="Gene3D" id="1.25.40.10">
    <property type="entry name" value="Tetratricopeptide repeat domain"/>
    <property type="match status" value="6"/>
</dbReference>
<keyword evidence="1" id="KW-0677">Repeat</keyword>
<dbReference type="SMART" id="SM00028">
    <property type="entry name" value="TPR"/>
    <property type="match status" value="6"/>
</dbReference>
<dbReference type="KEGG" id="nti:DNFV4_02894"/>